<comment type="caution">
    <text evidence="1">The sequence shown here is derived from an EMBL/GenBank/DDBJ whole genome shotgun (WGS) entry which is preliminary data.</text>
</comment>
<protein>
    <submittedName>
        <fullName evidence="1">Uncharacterized protein</fullName>
    </submittedName>
</protein>
<evidence type="ECO:0000313" key="2">
    <source>
        <dbReference type="Proteomes" id="UP000006729"/>
    </source>
</evidence>
<keyword evidence="2" id="KW-1185">Reference proteome</keyword>
<sequence length="49" mass="5607">MEMPACFSRGNKNDHLGLCCAWVGTTRQKAWPRHMLRILKKTACHAHSL</sequence>
<evidence type="ECO:0000313" key="1">
    <source>
        <dbReference type="EMBL" id="KAI9400584.1"/>
    </source>
</evidence>
<accession>A0ACC0TGB9</accession>
<reference evidence="1 2" key="1">
    <citation type="journal article" date="2006" name="Science">
        <title>The genome of black cottonwood, Populus trichocarpa (Torr. &amp; Gray).</title>
        <authorList>
            <person name="Tuskan G.A."/>
            <person name="Difazio S."/>
            <person name="Jansson S."/>
            <person name="Bohlmann J."/>
            <person name="Grigoriev I."/>
            <person name="Hellsten U."/>
            <person name="Putnam N."/>
            <person name="Ralph S."/>
            <person name="Rombauts S."/>
            <person name="Salamov A."/>
            <person name="Schein J."/>
            <person name="Sterck L."/>
            <person name="Aerts A."/>
            <person name="Bhalerao R.R."/>
            <person name="Bhalerao R.P."/>
            <person name="Blaudez D."/>
            <person name="Boerjan W."/>
            <person name="Brun A."/>
            <person name="Brunner A."/>
            <person name="Busov V."/>
            <person name="Campbell M."/>
            <person name="Carlson J."/>
            <person name="Chalot M."/>
            <person name="Chapman J."/>
            <person name="Chen G.L."/>
            <person name="Cooper D."/>
            <person name="Coutinho P.M."/>
            <person name="Couturier J."/>
            <person name="Covert S."/>
            <person name="Cronk Q."/>
            <person name="Cunningham R."/>
            <person name="Davis J."/>
            <person name="Degroeve S."/>
            <person name="Dejardin A."/>
            <person name="Depamphilis C."/>
            <person name="Detter J."/>
            <person name="Dirks B."/>
            <person name="Dubchak I."/>
            <person name="Duplessis S."/>
            <person name="Ehlting J."/>
            <person name="Ellis B."/>
            <person name="Gendler K."/>
            <person name="Goodstein D."/>
            <person name="Gribskov M."/>
            <person name="Grimwood J."/>
            <person name="Groover A."/>
            <person name="Gunter L."/>
            <person name="Hamberger B."/>
            <person name="Heinze B."/>
            <person name="Helariutta Y."/>
            <person name="Henrissat B."/>
            <person name="Holligan D."/>
            <person name="Holt R."/>
            <person name="Huang W."/>
            <person name="Islam-Faridi N."/>
            <person name="Jones S."/>
            <person name="Jones-Rhoades M."/>
            <person name="Jorgensen R."/>
            <person name="Joshi C."/>
            <person name="Kangasjarvi J."/>
            <person name="Karlsson J."/>
            <person name="Kelleher C."/>
            <person name="Kirkpatrick R."/>
            <person name="Kirst M."/>
            <person name="Kohler A."/>
            <person name="Kalluri U."/>
            <person name="Larimer F."/>
            <person name="Leebens-Mack J."/>
            <person name="Leple J.C."/>
            <person name="Locascio P."/>
            <person name="Lou Y."/>
            <person name="Lucas S."/>
            <person name="Martin F."/>
            <person name="Montanini B."/>
            <person name="Napoli C."/>
            <person name="Nelson D.R."/>
            <person name="Nelson C."/>
            <person name="Nieminen K."/>
            <person name="Nilsson O."/>
            <person name="Pereda V."/>
            <person name="Peter G."/>
            <person name="Philippe R."/>
            <person name="Pilate G."/>
            <person name="Poliakov A."/>
            <person name="Razumovskaya J."/>
            <person name="Richardson P."/>
            <person name="Rinaldi C."/>
            <person name="Ritland K."/>
            <person name="Rouze P."/>
            <person name="Ryaboy D."/>
            <person name="Schmutz J."/>
            <person name="Schrader J."/>
            <person name="Segerman B."/>
            <person name="Shin H."/>
            <person name="Siddiqui A."/>
            <person name="Sterky F."/>
            <person name="Terry A."/>
            <person name="Tsai C.J."/>
            <person name="Uberbacher E."/>
            <person name="Unneberg P."/>
            <person name="Vahala J."/>
            <person name="Wall K."/>
            <person name="Wessler S."/>
            <person name="Yang G."/>
            <person name="Yin T."/>
            <person name="Douglas C."/>
            <person name="Marra M."/>
            <person name="Sandberg G."/>
            <person name="Van de Peer Y."/>
            <person name="Rokhsar D."/>
        </authorList>
    </citation>
    <scope>NUCLEOTIDE SEQUENCE [LARGE SCALE GENOMIC DNA]</scope>
    <source>
        <strain evidence="2">cv. Nisqually</strain>
    </source>
</reference>
<organism evidence="1 2">
    <name type="scientific">Populus trichocarpa</name>
    <name type="common">Western balsam poplar</name>
    <name type="synonym">Populus balsamifera subsp. trichocarpa</name>
    <dbReference type="NCBI Taxonomy" id="3694"/>
    <lineage>
        <taxon>Eukaryota</taxon>
        <taxon>Viridiplantae</taxon>
        <taxon>Streptophyta</taxon>
        <taxon>Embryophyta</taxon>
        <taxon>Tracheophyta</taxon>
        <taxon>Spermatophyta</taxon>
        <taxon>Magnoliopsida</taxon>
        <taxon>eudicotyledons</taxon>
        <taxon>Gunneridae</taxon>
        <taxon>Pentapetalae</taxon>
        <taxon>rosids</taxon>
        <taxon>fabids</taxon>
        <taxon>Malpighiales</taxon>
        <taxon>Salicaceae</taxon>
        <taxon>Saliceae</taxon>
        <taxon>Populus</taxon>
    </lineage>
</organism>
<proteinExistence type="predicted"/>
<dbReference type="Proteomes" id="UP000006729">
    <property type="component" value="Chromosome 1"/>
</dbReference>
<dbReference type="EMBL" id="CM009290">
    <property type="protein sequence ID" value="KAI9400584.1"/>
    <property type="molecule type" value="Genomic_DNA"/>
</dbReference>
<name>A0ACC0TGB9_POPTR</name>
<gene>
    <name evidence="1" type="ORF">POPTR_001G006250v4</name>
</gene>